<dbReference type="GO" id="GO:0033539">
    <property type="term" value="P:fatty acid beta-oxidation using acyl-CoA dehydrogenase"/>
    <property type="evidence" value="ECO:0007669"/>
    <property type="project" value="TreeGrafter"/>
</dbReference>
<sequence length="394" mass="42870">MTITAGSDVLSERAEELRSYGQVNEDLGKLNDATVDILRASGVMKLLAPVEYGGTRAHPVEFAETVMKIASLDGAAGWVAGVVGVHPWELELMPPKLQEEIWGADEDTWISSPYAPMGVATPVEGGYRFSGHWQFSSGTDHAQWVILGAFLGDAEGKPVTPFRSLHVVVPRADYTIVEDSWDVVGLRGTGSKDIIIKDVFVPDYRVVDQTDLFEGRVAREAGKDEPIHRMPFYCLFPLGLTSAVIGIAEGALDAYLNYQRDRIQINGFKGAEDPYNMYVVSEAAGEIRASRAALLDNISRIYDTVGSGREVSLEQRAVGRRTQIQAAWRATAAVDTILSRSGGNGLRMNNPVQRFWRDAHMGLAHAIHVPGPTYHAAIMTQLGIDPPANLAAAV</sequence>
<dbReference type="PANTHER" id="PTHR48083:SF19">
    <property type="entry name" value="FLAVIN-DEPENDENT MONOOXYGENASE, OXYGENASE SUBUNIT HSAA"/>
    <property type="match status" value="1"/>
</dbReference>
<dbReference type="SUPFAM" id="SSF56645">
    <property type="entry name" value="Acyl-CoA dehydrogenase NM domain-like"/>
    <property type="match status" value="1"/>
</dbReference>
<dbReference type="SUPFAM" id="SSF47203">
    <property type="entry name" value="Acyl-CoA dehydrogenase C-terminal domain-like"/>
    <property type="match status" value="1"/>
</dbReference>
<dbReference type="Gene3D" id="1.20.140.10">
    <property type="entry name" value="Butyryl-CoA Dehydrogenase, subunit A, domain 3"/>
    <property type="match status" value="1"/>
</dbReference>
<dbReference type="PIRSF" id="PIRSF016578">
    <property type="entry name" value="HsaA"/>
    <property type="match status" value="1"/>
</dbReference>
<proteinExistence type="predicted"/>
<name>A0A078MNA8_9MICC</name>
<accession>A0A078MNA8</accession>
<dbReference type="InterPro" id="IPR046373">
    <property type="entry name" value="Acyl-CoA_Oxase/DH_mid-dom_sf"/>
</dbReference>
<evidence type="ECO:0000313" key="3">
    <source>
        <dbReference type="EMBL" id="CEA08718.1"/>
    </source>
</evidence>
<dbReference type="GO" id="GO:0016712">
    <property type="term" value="F:oxidoreductase activity, acting on paired donors, with incorporation or reduction of molecular oxygen, reduced flavin or flavoprotein as one donor, and incorporation of one atom of oxygen"/>
    <property type="evidence" value="ECO:0007669"/>
    <property type="project" value="TreeGrafter"/>
</dbReference>
<dbReference type="InterPro" id="IPR036250">
    <property type="entry name" value="AcylCo_DH-like_C"/>
</dbReference>
<reference evidence="3" key="1">
    <citation type="submission" date="2014-07" db="EMBL/GenBank/DDBJ databases">
        <authorList>
            <person name="Urmite Genomes Urmite Genomes"/>
        </authorList>
    </citation>
    <scope>NUCLEOTIDE SEQUENCE</scope>
    <source>
        <strain evidence="3">11W110_air</strain>
    </source>
</reference>
<keyword evidence="1" id="KW-0560">Oxidoreductase</keyword>
<dbReference type="GO" id="GO:0050660">
    <property type="term" value="F:flavin adenine dinucleotide binding"/>
    <property type="evidence" value="ECO:0007669"/>
    <property type="project" value="InterPro"/>
</dbReference>
<feature type="domain" description="Acyl-CoA dehydrogenase C-terminal" evidence="2">
    <location>
        <begin position="239"/>
        <end position="369"/>
    </location>
</feature>
<dbReference type="InterPro" id="IPR009100">
    <property type="entry name" value="AcylCoA_DH/oxidase_NM_dom_sf"/>
</dbReference>
<evidence type="ECO:0000259" key="2">
    <source>
        <dbReference type="Pfam" id="PF08028"/>
    </source>
</evidence>
<dbReference type="InterPro" id="IPR037069">
    <property type="entry name" value="AcylCoA_DH/ox_N_sf"/>
</dbReference>
<dbReference type="Gene3D" id="1.10.540.10">
    <property type="entry name" value="Acyl-CoA dehydrogenase/oxidase, N-terminal domain"/>
    <property type="match status" value="1"/>
</dbReference>
<dbReference type="InterPro" id="IPR013107">
    <property type="entry name" value="Acyl-CoA_DH_C"/>
</dbReference>
<gene>
    <name evidence="3" type="primary">hsaA</name>
    <name evidence="3" type="ORF">BN1051_02076</name>
</gene>
<evidence type="ECO:0000256" key="1">
    <source>
        <dbReference type="ARBA" id="ARBA00023002"/>
    </source>
</evidence>
<protein>
    <submittedName>
        <fullName evidence="3">Flavin-dependent monooxygenase, oxygenase subunit HsaA</fullName>
    </submittedName>
</protein>
<dbReference type="Pfam" id="PF08028">
    <property type="entry name" value="Acyl-CoA_dh_2"/>
    <property type="match status" value="1"/>
</dbReference>
<keyword evidence="3" id="KW-0503">Monooxygenase</keyword>
<dbReference type="AlphaFoldDB" id="A0A078MNA8"/>
<dbReference type="EMBL" id="LN483071">
    <property type="protein sequence ID" value="CEA08718.1"/>
    <property type="molecule type" value="Genomic_DNA"/>
</dbReference>
<dbReference type="PATRIC" id="fig|1461584.3.peg.2052"/>
<dbReference type="InterPro" id="IPR050741">
    <property type="entry name" value="Acyl-CoA_dehydrogenase"/>
</dbReference>
<dbReference type="PANTHER" id="PTHR48083">
    <property type="entry name" value="MEDIUM-CHAIN SPECIFIC ACYL-COA DEHYDROGENASE, MITOCHONDRIAL-RELATED"/>
    <property type="match status" value="1"/>
</dbReference>
<dbReference type="GO" id="GO:0005737">
    <property type="term" value="C:cytoplasm"/>
    <property type="evidence" value="ECO:0007669"/>
    <property type="project" value="TreeGrafter"/>
</dbReference>
<dbReference type="Gene3D" id="2.40.110.10">
    <property type="entry name" value="Butyryl-CoA Dehydrogenase, subunit A, domain 2"/>
    <property type="match status" value="1"/>
</dbReference>
<dbReference type="GO" id="GO:0003995">
    <property type="term" value="F:acyl-CoA dehydrogenase activity"/>
    <property type="evidence" value="ECO:0007669"/>
    <property type="project" value="TreeGrafter"/>
</dbReference>
<organism evidence="3">
    <name type="scientific">Arthrobacter saudimassiliensis</name>
    <dbReference type="NCBI Taxonomy" id="1461584"/>
    <lineage>
        <taxon>Bacteria</taxon>
        <taxon>Bacillati</taxon>
        <taxon>Actinomycetota</taxon>
        <taxon>Actinomycetes</taxon>
        <taxon>Micrococcales</taxon>
        <taxon>Micrococcaceae</taxon>
        <taxon>Arthrobacter</taxon>
    </lineage>
</organism>